<evidence type="ECO:0000313" key="2">
    <source>
        <dbReference type="Proteomes" id="UP000176725"/>
    </source>
</evidence>
<gene>
    <name evidence="1" type="ORF">A2893_06690</name>
</gene>
<evidence type="ECO:0000313" key="1">
    <source>
        <dbReference type="EMBL" id="OGM64224.1"/>
    </source>
</evidence>
<protein>
    <submittedName>
        <fullName evidence="1">Uncharacterized protein</fullName>
    </submittedName>
</protein>
<comment type="caution">
    <text evidence="1">The sequence shown here is derived from an EMBL/GenBank/DDBJ whole genome shotgun (WGS) entry which is preliminary data.</text>
</comment>
<dbReference type="Proteomes" id="UP000176725">
    <property type="component" value="Unassembled WGS sequence"/>
</dbReference>
<sequence>MTAEAKPVLDDESVINHENIVFPIFKPLVINPEISTVPQPVWTRTEKPLGISGYSDRVFITLNKIPRGNQPSAIDASIRLRFGNASYILRYDEDDGGYYKDWELIQTVPVNGSPGGKDAEQVVFRQIQTVPEIVLDDTLAPEWQWVLQHVTTLITTMPSEYPEKKILQDAWNRVRILDKTSHDKLVKEKDALARQNILKEKERWRKSLHTPLKPPSPLRMALDRITSRFRK</sequence>
<proteinExistence type="predicted"/>
<accession>A0A1F8BJH4</accession>
<reference evidence="1 2" key="1">
    <citation type="journal article" date="2016" name="Nat. Commun.">
        <title>Thousands of microbial genomes shed light on interconnected biogeochemical processes in an aquifer system.</title>
        <authorList>
            <person name="Anantharaman K."/>
            <person name="Brown C.T."/>
            <person name="Hug L.A."/>
            <person name="Sharon I."/>
            <person name="Castelle C.J."/>
            <person name="Probst A.J."/>
            <person name="Thomas B.C."/>
            <person name="Singh A."/>
            <person name="Wilkins M.J."/>
            <person name="Karaoz U."/>
            <person name="Brodie E.L."/>
            <person name="Williams K.H."/>
            <person name="Hubbard S.S."/>
            <person name="Banfield J.F."/>
        </authorList>
    </citation>
    <scope>NUCLEOTIDE SEQUENCE [LARGE SCALE GENOMIC DNA]</scope>
</reference>
<dbReference type="STRING" id="1802521.A2893_06690"/>
<dbReference type="EMBL" id="MGHH01000012">
    <property type="protein sequence ID" value="OGM64224.1"/>
    <property type="molecule type" value="Genomic_DNA"/>
</dbReference>
<organism evidence="1 2">
    <name type="scientific">Candidatus Woesebacteria bacterium RIFCSPLOWO2_01_FULL_39_25</name>
    <dbReference type="NCBI Taxonomy" id="1802521"/>
    <lineage>
        <taxon>Bacteria</taxon>
        <taxon>Candidatus Woeseibacteriota</taxon>
    </lineage>
</organism>
<name>A0A1F8BJH4_9BACT</name>
<dbReference type="AlphaFoldDB" id="A0A1F8BJH4"/>